<evidence type="ECO:0000256" key="8">
    <source>
        <dbReference type="ARBA" id="ARBA00022842"/>
    </source>
</evidence>
<keyword evidence="8" id="KW-0460">Magnesium</keyword>
<organism evidence="14 15">
    <name type="scientific">Microbacterium hydrocarbonoxydans</name>
    <dbReference type="NCBI Taxonomy" id="273678"/>
    <lineage>
        <taxon>Bacteria</taxon>
        <taxon>Bacillati</taxon>
        <taxon>Actinomycetota</taxon>
        <taxon>Actinomycetes</taxon>
        <taxon>Micrococcales</taxon>
        <taxon>Microbacteriaceae</taxon>
        <taxon>Microbacterium</taxon>
    </lineage>
</organism>
<evidence type="ECO:0000256" key="6">
    <source>
        <dbReference type="ARBA" id="ARBA00022763"/>
    </source>
</evidence>
<keyword evidence="9" id="KW-0234">DNA repair</keyword>
<name>A0A0M2HTY7_9MICO</name>
<dbReference type="PANTHER" id="PTHR47707">
    <property type="entry name" value="8-OXO-DGTP DIPHOSPHATASE"/>
    <property type="match status" value="1"/>
</dbReference>
<evidence type="ECO:0000256" key="9">
    <source>
        <dbReference type="ARBA" id="ARBA00023204"/>
    </source>
</evidence>
<dbReference type="Pfam" id="PF00293">
    <property type="entry name" value="NUDIX"/>
    <property type="match status" value="1"/>
</dbReference>
<evidence type="ECO:0000256" key="3">
    <source>
        <dbReference type="ARBA" id="ARBA00022457"/>
    </source>
</evidence>
<dbReference type="GO" id="GO:0046872">
    <property type="term" value="F:metal ion binding"/>
    <property type="evidence" value="ECO:0007669"/>
    <property type="project" value="UniProtKB-KW"/>
</dbReference>
<reference evidence="14 15" key="1">
    <citation type="submission" date="2015-02" db="EMBL/GenBank/DDBJ databases">
        <title>Draft genome sequences of ten Microbacterium spp. with emphasis on heavy metal contaminated environments.</title>
        <authorList>
            <person name="Corretto E."/>
        </authorList>
    </citation>
    <scope>NUCLEOTIDE SEQUENCE [LARGE SCALE GENOMIC DNA]</scope>
    <source>
        <strain evidence="14 15">SA35</strain>
    </source>
</reference>
<dbReference type="GO" id="GO:0006260">
    <property type="term" value="P:DNA replication"/>
    <property type="evidence" value="ECO:0007669"/>
    <property type="project" value="UniProtKB-KW"/>
</dbReference>
<dbReference type="Proteomes" id="UP000033900">
    <property type="component" value="Unassembled WGS sequence"/>
</dbReference>
<keyword evidence="3" id="KW-0515">Mutator protein</keyword>
<dbReference type="Gene3D" id="3.90.79.10">
    <property type="entry name" value="Nucleoside Triphosphate Pyrophosphohydrolase"/>
    <property type="match status" value="1"/>
</dbReference>
<dbReference type="InterPro" id="IPR000086">
    <property type="entry name" value="NUDIX_hydrolase_dom"/>
</dbReference>
<evidence type="ECO:0000256" key="4">
    <source>
        <dbReference type="ARBA" id="ARBA00022705"/>
    </source>
</evidence>
<comment type="catalytic activity">
    <reaction evidence="10">
        <text>8-oxo-dGTP + H2O = 8-oxo-dGMP + diphosphate + H(+)</text>
        <dbReference type="Rhea" id="RHEA:31575"/>
        <dbReference type="ChEBI" id="CHEBI:15377"/>
        <dbReference type="ChEBI" id="CHEBI:15378"/>
        <dbReference type="ChEBI" id="CHEBI:33019"/>
        <dbReference type="ChEBI" id="CHEBI:63224"/>
        <dbReference type="ChEBI" id="CHEBI:77896"/>
        <dbReference type="EC" id="3.6.1.55"/>
    </reaction>
</comment>
<comment type="caution">
    <text evidence="14">The sequence shown here is derived from an EMBL/GenBank/DDBJ whole genome shotgun (WGS) entry which is preliminary data.</text>
</comment>
<dbReference type="STRING" id="273678.RS84_01144"/>
<dbReference type="EMBL" id="JYJB01000007">
    <property type="protein sequence ID" value="KJL48385.1"/>
    <property type="molecule type" value="Genomic_DNA"/>
</dbReference>
<evidence type="ECO:0000256" key="7">
    <source>
        <dbReference type="ARBA" id="ARBA00022801"/>
    </source>
</evidence>
<evidence type="ECO:0000256" key="10">
    <source>
        <dbReference type="ARBA" id="ARBA00035861"/>
    </source>
</evidence>
<sequence length="141" mass="15683">MTEENYAPGQVDVVGAVILANGRVLAARRGASMSLAGYWEFPGGKIELDEDPQAALRREVLEELGCEIEVGPRIETTRHEYSFGTVMFTSFWATIDDGEPIASEHSELRWCTPNELSDLRWAPADLPTVERVRTLLETNST</sequence>
<dbReference type="PROSITE" id="PS51462">
    <property type="entry name" value="NUDIX"/>
    <property type="match status" value="1"/>
</dbReference>
<dbReference type="PANTHER" id="PTHR47707:SF1">
    <property type="entry name" value="NUDIX HYDROLASE FAMILY PROTEIN"/>
    <property type="match status" value="1"/>
</dbReference>
<dbReference type="OrthoDB" id="9804442at2"/>
<dbReference type="InterPro" id="IPR020084">
    <property type="entry name" value="NUDIX_hydrolase_CS"/>
</dbReference>
<comment type="cofactor">
    <cofactor evidence="1">
        <name>Mg(2+)</name>
        <dbReference type="ChEBI" id="CHEBI:18420"/>
    </cofactor>
</comment>
<comment type="similarity">
    <text evidence="2 12">Belongs to the Nudix hydrolase family.</text>
</comment>
<dbReference type="GO" id="GO:0035539">
    <property type="term" value="F:8-oxo-7,8-dihydrodeoxyguanosine triphosphate pyrophosphatase activity"/>
    <property type="evidence" value="ECO:0007669"/>
    <property type="project" value="UniProtKB-EC"/>
</dbReference>
<evidence type="ECO:0000256" key="11">
    <source>
        <dbReference type="ARBA" id="ARBA00038905"/>
    </source>
</evidence>
<evidence type="ECO:0000256" key="12">
    <source>
        <dbReference type="RuleBase" id="RU003476"/>
    </source>
</evidence>
<evidence type="ECO:0000256" key="1">
    <source>
        <dbReference type="ARBA" id="ARBA00001946"/>
    </source>
</evidence>
<dbReference type="SUPFAM" id="SSF55811">
    <property type="entry name" value="Nudix"/>
    <property type="match status" value="1"/>
</dbReference>
<dbReference type="InterPro" id="IPR020476">
    <property type="entry name" value="Nudix_hydrolase"/>
</dbReference>
<dbReference type="AlphaFoldDB" id="A0A0M2HTY7"/>
<evidence type="ECO:0000256" key="5">
    <source>
        <dbReference type="ARBA" id="ARBA00022723"/>
    </source>
</evidence>
<dbReference type="EC" id="3.6.1.55" evidence="11"/>
<dbReference type="GO" id="GO:0006281">
    <property type="term" value="P:DNA repair"/>
    <property type="evidence" value="ECO:0007669"/>
    <property type="project" value="UniProtKB-KW"/>
</dbReference>
<dbReference type="RefSeq" id="WP_045256790.1">
    <property type="nucleotide sequence ID" value="NZ_CP158847.1"/>
</dbReference>
<dbReference type="GO" id="GO:0044716">
    <property type="term" value="F:8-oxo-GDP phosphatase activity"/>
    <property type="evidence" value="ECO:0007669"/>
    <property type="project" value="TreeGrafter"/>
</dbReference>
<keyword evidence="5" id="KW-0479">Metal-binding</keyword>
<evidence type="ECO:0000256" key="2">
    <source>
        <dbReference type="ARBA" id="ARBA00005582"/>
    </source>
</evidence>
<dbReference type="CDD" id="cd03425">
    <property type="entry name" value="NUDIX_MutT_NudA_like"/>
    <property type="match status" value="1"/>
</dbReference>
<gene>
    <name evidence="14" type="primary">nudG</name>
    <name evidence="14" type="ORF">RS84_01144</name>
</gene>
<dbReference type="GO" id="GO:0008413">
    <property type="term" value="F:8-oxo-7,8-dihydroguanosine triphosphate pyrophosphatase activity"/>
    <property type="evidence" value="ECO:0007669"/>
    <property type="project" value="TreeGrafter"/>
</dbReference>
<keyword evidence="4" id="KW-0235">DNA replication</keyword>
<keyword evidence="7 12" id="KW-0378">Hydrolase</keyword>
<dbReference type="PROSITE" id="PS00893">
    <property type="entry name" value="NUDIX_BOX"/>
    <property type="match status" value="1"/>
</dbReference>
<protein>
    <recommendedName>
        <fullName evidence="11">8-oxo-dGTP diphosphatase</fullName>
        <ecNumber evidence="11">3.6.1.55</ecNumber>
    </recommendedName>
</protein>
<evidence type="ECO:0000259" key="13">
    <source>
        <dbReference type="PROSITE" id="PS51462"/>
    </source>
</evidence>
<accession>A0A0M2HTY7</accession>
<dbReference type="PRINTS" id="PR00502">
    <property type="entry name" value="NUDIXFAMILY"/>
</dbReference>
<evidence type="ECO:0000313" key="15">
    <source>
        <dbReference type="Proteomes" id="UP000033900"/>
    </source>
</evidence>
<dbReference type="InterPro" id="IPR015797">
    <property type="entry name" value="NUDIX_hydrolase-like_dom_sf"/>
</dbReference>
<feature type="domain" description="Nudix hydrolase" evidence="13">
    <location>
        <begin position="9"/>
        <end position="134"/>
    </location>
</feature>
<dbReference type="PATRIC" id="fig|273678.4.peg.1141"/>
<dbReference type="GO" id="GO:0044715">
    <property type="term" value="F:8-oxo-dGDP phosphatase activity"/>
    <property type="evidence" value="ECO:0007669"/>
    <property type="project" value="TreeGrafter"/>
</dbReference>
<proteinExistence type="inferred from homology"/>
<keyword evidence="15" id="KW-1185">Reference proteome</keyword>
<evidence type="ECO:0000313" key="14">
    <source>
        <dbReference type="EMBL" id="KJL48385.1"/>
    </source>
</evidence>
<dbReference type="InterPro" id="IPR047127">
    <property type="entry name" value="MutT-like"/>
</dbReference>
<keyword evidence="6" id="KW-0227">DNA damage</keyword>